<dbReference type="InterPro" id="IPR051171">
    <property type="entry name" value="CaCA"/>
</dbReference>
<dbReference type="RefSeq" id="XP_013418431.1">
    <property type="nucleotide sequence ID" value="XM_013562977.1"/>
</dbReference>
<evidence type="ECO:0000256" key="14">
    <source>
        <dbReference type="ARBA" id="ARBA00023053"/>
    </source>
</evidence>
<evidence type="ECO:0000256" key="15">
    <source>
        <dbReference type="ARBA" id="ARBA00023065"/>
    </source>
</evidence>
<dbReference type="InterPro" id="IPR004836">
    <property type="entry name" value="Na_Ca_Ex"/>
</dbReference>
<keyword evidence="7 20" id="KW-0812">Transmembrane</keyword>
<evidence type="ECO:0000256" key="5">
    <source>
        <dbReference type="ARBA" id="ARBA00022475"/>
    </source>
</evidence>
<keyword evidence="12" id="KW-0112">Calmodulin-binding</keyword>
<keyword evidence="16 20" id="KW-0472">Membrane</keyword>
<feature type="transmembrane region" description="Helical" evidence="20">
    <location>
        <begin position="835"/>
        <end position="854"/>
    </location>
</feature>
<evidence type="ECO:0000256" key="16">
    <source>
        <dbReference type="ARBA" id="ARBA00023136"/>
    </source>
</evidence>
<keyword evidence="4" id="KW-0050">Antiport</keyword>
<keyword evidence="14" id="KW-0915">Sodium</keyword>
<keyword evidence="9" id="KW-0732">Signal</keyword>
<evidence type="ECO:0000313" key="23">
    <source>
        <dbReference type="RefSeq" id="XP_013418431.1"/>
    </source>
</evidence>
<dbReference type="KEGG" id="lak:106179368"/>
<comment type="catalytic activity">
    <reaction evidence="19">
        <text>Ca(2+)(in) + 3 Na(+)(out) = Ca(2+)(out) + 3 Na(+)(in)</text>
        <dbReference type="Rhea" id="RHEA:69955"/>
        <dbReference type="ChEBI" id="CHEBI:29101"/>
        <dbReference type="ChEBI" id="CHEBI:29108"/>
    </reaction>
</comment>
<gene>
    <name evidence="23" type="primary">LOC106179368</name>
</gene>
<feature type="transmembrane region" description="Helical" evidence="20">
    <location>
        <begin position="866"/>
        <end position="886"/>
    </location>
</feature>
<protein>
    <submittedName>
        <fullName evidence="23">Sodium/calcium exchanger 2 isoform X1</fullName>
    </submittedName>
</protein>
<proteinExistence type="inferred from homology"/>
<keyword evidence="15" id="KW-0406">Ion transport</keyword>
<feature type="domain" description="Calx-beta" evidence="21">
    <location>
        <begin position="551"/>
        <end position="657"/>
    </location>
</feature>
<dbReference type="GO" id="GO:0030424">
    <property type="term" value="C:axon"/>
    <property type="evidence" value="ECO:0007669"/>
    <property type="project" value="TreeGrafter"/>
</dbReference>
<dbReference type="Pfam" id="PF03160">
    <property type="entry name" value="Calx-beta"/>
    <property type="match status" value="1"/>
</dbReference>
<dbReference type="InterPro" id="IPR044880">
    <property type="entry name" value="NCX_ion-bd_dom_sf"/>
</dbReference>
<keyword evidence="5" id="KW-1003">Cell membrane</keyword>
<keyword evidence="3" id="KW-0813">Transport</keyword>
<dbReference type="GO" id="GO:0098794">
    <property type="term" value="C:postsynapse"/>
    <property type="evidence" value="ECO:0007669"/>
    <property type="project" value="TreeGrafter"/>
</dbReference>
<organism evidence="22 23">
    <name type="scientific">Lingula anatina</name>
    <name type="common">Brachiopod</name>
    <name type="synonym">Lingula unguis</name>
    <dbReference type="NCBI Taxonomy" id="7574"/>
    <lineage>
        <taxon>Eukaryota</taxon>
        <taxon>Metazoa</taxon>
        <taxon>Spiralia</taxon>
        <taxon>Lophotrochozoa</taxon>
        <taxon>Brachiopoda</taxon>
        <taxon>Linguliformea</taxon>
        <taxon>Lingulata</taxon>
        <taxon>Lingulida</taxon>
        <taxon>Linguloidea</taxon>
        <taxon>Lingulidae</taxon>
        <taxon>Lingula</taxon>
    </lineage>
</organism>
<dbReference type="Gene3D" id="1.20.1420.30">
    <property type="entry name" value="NCX, central ion-binding region"/>
    <property type="match status" value="2"/>
</dbReference>
<evidence type="ECO:0000256" key="7">
    <source>
        <dbReference type="ARBA" id="ARBA00022692"/>
    </source>
</evidence>
<keyword evidence="18" id="KW-0739">Sodium transport</keyword>
<dbReference type="GO" id="GO:0042383">
    <property type="term" value="C:sarcolemma"/>
    <property type="evidence" value="ECO:0007669"/>
    <property type="project" value="TreeGrafter"/>
</dbReference>
<keyword evidence="6" id="KW-0109">Calcium transport</keyword>
<evidence type="ECO:0000313" key="22">
    <source>
        <dbReference type="Proteomes" id="UP000085678"/>
    </source>
</evidence>
<evidence type="ECO:0000256" key="3">
    <source>
        <dbReference type="ARBA" id="ARBA00022448"/>
    </source>
</evidence>
<dbReference type="GeneID" id="106179368"/>
<evidence type="ECO:0000256" key="9">
    <source>
        <dbReference type="ARBA" id="ARBA00022729"/>
    </source>
</evidence>
<feature type="transmembrane region" description="Helical" evidence="20">
    <location>
        <begin position="174"/>
        <end position="193"/>
    </location>
</feature>
<feature type="transmembrane region" description="Helical" evidence="20">
    <location>
        <begin position="47"/>
        <end position="75"/>
    </location>
</feature>
<evidence type="ECO:0000256" key="13">
    <source>
        <dbReference type="ARBA" id="ARBA00022989"/>
    </source>
</evidence>
<dbReference type="OrthoDB" id="418484at2759"/>
<evidence type="ECO:0000256" key="17">
    <source>
        <dbReference type="ARBA" id="ARBA00023180"/>
    </source>
</evidence>
<keyword evidence="17" id="KW-0325">Glycoprotein</keyword>
<sequence length="934" mass="103065">MAVAKTFHYTNFTNGWIIETTDNGTAPCESFILLPAENLWNLYLRGILYIVAMLYLFIGVAIASDIFMGSIEVITSKKKTVIKWDEEKQEKIERKILIWNETVANLTLMALGSSAPEILLAIVEGIRKLSPTQSIEDSLGVFTIIGSAAFNLLMITSICIISVPYPQVKKVREVGVFIQTSIWSIFAYVWMLVVVNWNTKGIIDIWEAVVTLLFFPLMVLLAYCQDNGWWCKKKAQVSGGDGGGSVPNIRILDSHHHRASIMHHPARELQQLEHEKAMRQSHHNMKSITESRPSLCNTQDGEVLFSRPTTAARRFQTAEAEKHVTRARSAKLHSRFRHAAVRALLGHRRKNHHHDHHHSDSKGNLADIVDRVQSIHNLKTTMPEDLVGKFTFAAHSYSVLESAGILEIDVLFHRRMMSKTKRAIVAHSAQWSSNQFSDNDMGIVENGGTNTDIHSINTPDTETTFLGPPDDGEEDVIKGEVTVEYETREGSGKLDKDFKYTKGSLTFAANEYCKTVTVPIVNDNQYEADVDFYVILKNPSAEAGLGDPSVARVTIIDDDEPGELTFEKPHYSANPETGKLIATVLREHGCDGQVTIEYSTIDGTAKGGPELGPGFDYVTENGVLVFKHGETSKIVTVDVNKNPKESQGNLNFIIALKNPSVGSRIGEHSATIASITGGKKKGGFSDALGDRIADALDDEDEEEELDWGGQFRAAFEVGGDEDEDGNEQDPIWLDYFMHFFTFFWKVLHAFIPPKMYLGAWPTFVVSILYIAGLTAIIETLGGLLGCVVNLKPAVTGITIVALGTSIPDTFASRTAALQDEGADAAIGNVTGSNSVNVFLGLGLPWCISVIYYTAIGQPFYVKSTNLTQAVIVFSVIGTVCIIILLLRRKVVGGELGGEKKWVKYVSGGFLAFLWIFYVTFEALVVYSVITVNIE</sequence>
<dbReference type="InterPro" id="IPR004837">
    <property type="entry name" value="NaCa_Exmemb"/>
</dbReference>
<dbReference type="PRINTS" id="PR01259">
    <property type="entry name" value="NACAEXCHNGR"/>
</dbReference>
<feature type="domain" description="Calx-beta" evidence="21">
    <location>
        <begin position="451"/>
        <end position="537"/>
    </location>
</feature>
<dbReference type="Pfam" id="PF01699">
    <property type="entry name" value="Na_Ca_ex"/>
    <property type="match status" value="2"/>
</dbReference>
<feature type="transmembrane region" description="Helical" evidence="20">
    <location>
        <begin position="96"/>
        <end position="119"/>
    </location>
</feature>
<evidence type="ECO:0000256" key="6">
    <source>
        <dbReference type="ARBA" id="ARBA00022568"/>
    </source>
</evidence>
<evidence type="ECO:0000256" key="8">
    <source>
        <dbReference type="ARBA" id="ARBA00022723"/>
    </source>
</evidence>
<comment type="similarity">
    <text evidence="2">Belongs to the Ca(2+):cation antiporter (CaCA) (TC 2.A.19) family. SLC8 subfamily.</text>
</comment>
<feature type="transmembrane region" description="Helical" evidence="20">
    <location>
        <begin position="139"/>
        <end position="162"/>
    </location>
</feature>
<dbReference type="GO" id="GO:0098703">
    <property type="term" value="P:calcium ion import across plasma membrane"/>
    <property type="evidence" value="ECO:0007669"/>
    <property type="project" value="TreeGrafter"/>
</dbReference>
<dbReference type="PANTHER" id="PTHR11878:SF70">
    <property type="entry name" value="CALX-BETA DOMAIN-CONTAINING PROTEIN"/>
    <property type="match status" value="1"/>
</dbReference>
<feature type="transmembrane region" description="Helical" evidence="20">
    <location>
        <begin position="907"/>
        <end position="929"/>
    </location>
</feature>
<feature type="transmembrane region" description="Helical" evidence="20">
    <location>
        <begin position="763"/>
        <end position="788"/>
    </location>
</feature>
<dbReference type="PANTHER" id="PTHR11878">
    <property type="entry name" value="SODIUM/CALCIUM EXCHANGER"/>
    <property type="match status" value="1"/>
</dbReference>
<keyword evidence="8" id="KW-0479">Metal-binding</keyword>
<comment type="subcellular location">
    <subcellularLocation>
        <location evidence="1">Cell membrane</location>
        <topology evidence="1">Multi-pass membrane protein</topology>
    </subcellularLocation>
</comment>
<dbReference type="GO" id="GO:0005516">
    <property type="term" value="F:calmodulin binding"/>
    <property type="evidence" value="ECO:0007669"/>
    <property type="project" value="UniProtKB-KW"/>
</dbReference>
<evidence type="ECO:0000256" key="18">
    <source>
        <dbReference type="ARBA" id="ARBA00023201"/>
    </source>
</evidence>
<dbReference type="Proteomes" id="UP000085678">
    <property type="component" value="Unplaced"/>
</dbReference>
<dbReference type="GO" id="GO:0046872">
    <property type="term" value="F:metal ion binding"/>
    <property type="evidence" value="ECO:0007669"/>
    <property type="project" value="UniProtKB-KW"/>
</dbReference>
<keyword evidence="10" id="KW-0677">Repeat</keyword>
<dbReference type="GO" id="GO:0005432">
    <property type="term" value="F:calcium:sodium antiporter activity"/>
    <property type="evidence" value="ECO:0007669"/>
    <property type="project" value="InterPro"/>
</dbReference>
<dbReference type="Gene3D" id="2.60.40.2030">
    <property type="match status" value="2"/>
</dbReference>
<keyword evidence="22" id="KW-1185">Reference proteome</keyword>
<evidence type="ECO:0000256" key="10">
    <source>
        <dbReference type="ARBA" id="ARBA00022737"/>
    </source>
</evidence>
<feature type="transmembrane region" description="Helical" evidence="20">
    <location>
        <begin position="205"/>
        <end position="224"/>
    </location>
</feature>
<accession>A0A1S3K846</accession>
<evidence type="ECO:0000259" key="21">
    <source>
        <dbReference type="SMART" id="SM00237"/>
    </source>
</evidence>
<dbReference type="GO" id="GO:0007154">
    <property type="term" value="P:cell communication"/>
    <property type="evidence" value="ECO:0007669"/>
    <property type="project" value="InterPro"/>
</dbReference>
<reference evidence="23" key="1">
    <citation type="submission" date="2025-08" db="UniProtKB">
        <authorList>
            <consortium name="RefSeq"/>
        </authorList>
    </citation>
    <scope>IDENTIFICATION</scope>
    <source>
        <tissue evidence="23">Gonads</tissue>
    </source>
</reference>
<keyword evidence="13 20" id="KW-1133">Transmembrane helix</keyword>
<evidence type="ECO:0000256" key="20">
    <source>
        <dbReference type="SAM" id="Phobius"/>
    </source>
</evidence>
<evidence type="ECO:0000256" key="12">
    <source>
        <dbReference type="ARBA" id="ARBA00022860"/>
    </source>
</evidence>
<dbReference type="InParanoid" id="A0A1S3K846"/>
<evidence type="ECO:0000256" key="19">
    <source>
        <dbReference type="ARBA" id="ARBA00033667"/>
    </source>
</evidence>
<dbReference type="InterPro" id="IPR038081">
    <property type="entry name" value="CalX-like_sf"/>
</dbReference>
<evidence type="ECO:0000256" key="2">
    <source>
        <dbReference type="ARBA" id="ARBA00007489"/>
    </source>
</evidence>
<evidence type="ECO:0000256" key="1">
    <source>
        <dbReference type="ARBA" id="ARBA00004651"/>
    </source>
</evidence>
<dbReference type="SMART" id="SM00237">
    <property type="entry name" value="Calx_beta"/>
    <property type="match status" value="2"/>
</dbReference>
<keyword evidence="11" id="KW-0106">Calcium</keyword>
<evidence type="ECO:0000256" key="4">
    <source>
        <dbReference type="ARBA" id="ARBA00022449"/>
    </source>
</evidence>
<dbReference type="SUPFAM" id="SSF141072">
    <property type="entry name" value="CalX-like"/>
    <property type="match status" value="2"/>
</dbReference>
<evidence type="ECO:0000256" key="11">
    <source>
        <dbReference type="ARBA" id="ARBA00022837"/>
    </source>
</evidence>
<dbReference type="AlphaFoldDB" id="A0A1S3K846"/>
<name>A0A1S3K846_LINAN</name>
<dbReference type="InterPro" id="IPR003644">
    <property type="entry name" value="Calx_beta"/>
</dbReference>